<name>A0A699R4T1_TANCI</name>
<feature type="non-terminal residue" evidence="2">
    <location>
        <position position="1"/>
    </location>
</feature>
<accession>A0A699R4T1</accession>
<dbReference type="EMBL" id="BKCJ011084605">
    <property type="protein sequence ID" value="GFC82459.1"/>
    <property type="molecule type" value="Genomic_DNA"/>
</dbReference>
<protein>
    <submittedName>
        <fullName evidence="2">Uncharacterized protein</fullName>
    </submittedName>
</protein>
<sequence length="181" mass="19022">RARLVSGRAQALRRRAFAGPVIVPDAGHVTGAGLPAERTPGKRCIPASGRHRPGCGRPLVSGQGCPYERRGLSSGLPCLGATGSAARSLPDFPFLEPLRNPALRQPGDHLVGGSRPRTAFELPVWQRQSRRVDLLRRLAGAAVQGRGSRHHHQTGVRGHADDSGPVAARRAARATGPSGAT</sequence>
<gene>
    <name evidence="2" type="ORF">Tci_854429</name>
</gene>
<dbReference type="AlphaFoldDB" id="A0A699R4T1"/>
<evidence type="ECO:0000256" key="1">
    <source>
        <dbReference type="SAM" id="MobiDB-lite"/>
    </source>
</evidence>
<organism evidence="2">
    <name type="scientific">Tanacetum cinerariifolium</name>
    <name type="common">Dalmatian daisy</name>
    <name type="synonym">Chrysanthemum cinerariifolium</name>
    <dbReference type="NCBI Taxonomy" id="118510"/>
    <lineage>
        <taxon>Eukaryota</taxon>
        <taxon>Viridiplantae</taxon>
        <taxon>Streptophyta</taxon>
        <taxon>Embryophyta</taxon>
        <taxon>Tracheophyta</taxon>
        <taxon>Spermatophyta</taxon>
        <taxon>Magnoliopsida</taxon>
        <taxon>eudicotyledons</taxon>
        <taxon>Gunneridae</taxon>
        <taxon>Pentapetalae</taxon>
        <taxon>asterids</taxon>
        <taxon>campanulids</taxon>
        <taxon>Asterales</taxon>
        <taxon>Asteraceae</taxon>
        <taxon>Asteroideae</taxon>
        <taxon>Anthemideae</taxon>
        <taxon>Anthemidinae</taxon>
        <taxon>Tanacetum</taxon>
    </lineage>
</organism>
<comment type="caution">
    <text evidence="2">The sequence shown here is derived from an EMBL/GenBank/DDBJ whole genome shotgun (WGS) entry which is preliminary data.</text>
</comment>
<feature type="non-terminal residue" evidence="2">
    <location>
        <position position="181"/>
    </location>
</feature>
<feature type="region of interest" description="Disordered" evidence="1">
    <location>
        <begin position="141"/>
        <end position="181"/>
    </location>
</feature>
<reference evidence="2" key="1">
    <citation type="journal article" date="2019" name="Sci. Rep.">
        <title>Draft genome of Tanacetum cinerariifolium, the natural source of mosquito coil.</title>
        <authorList>
            <person name="Yamashiro T."/>
            <person name="Shiraishi A."/>
            <person name="Satake H."/>
            <person name="Nakayama K."/>
        </authorList>
    </citation>
    <scope>NUCLEOTIDE SEQUENCE</scope>
</reference>
<proteinExistence type="predicted"/>
<evidence type="ECO:0000313" key="2">
    <source>
        <dbReference type="EMBL" id="GFC82459.1"/>
    </source>
</evidence>